<evidence type="ECO:0000313" key="2">
    <source>
        <dbReference type="EMBL" id="OAG28552.1"/>
    </source>
</evidence>
<organism evidence="2 3">
    <name type="scientific">Thermodesulfatator autotrophicus</name>
    <dbReference type="NCBI Taxonomy" id="1795632"/>
    <lineage>
        <taxon>Bacteria</taxon>
        <taxon>Pseudomonadati</taxon>
        <taxon>Thermodesulfobacteriota</taxon>
        <taxon>Thermodesulfobacteria</taxon>
        <taxon>Thermodesulfobacteriales</taxon>
        <taxon>Thermodesulfatatoraceae</taxon>
        <taxon>Thermodesulfatator</taxon>
    </lineage>
</organism>
<protein>
    <recommendedName>
        <fullName evidence="1">HEPN domain-containing protein</fullName>
    </recommendedName>
</protein>
<name>A0A177EBJ8_9BACT</name>
<dbReference type="SMART" id="SM00748">
    <property type="entry name" value="HEPN"/>
    <property type="match status" value="1"/>
</dbReference>
<proteinExistence type="predicted"/>
<sequence length="146" mass="16639">MSTHAAYRLRVAQGFLEEAEQDFQFQRWRACISHAQLAVENALKAVIALFTVPPKTHNPAHILATLLQQGQIPQKWREPVEDLIQKSQTLGPEVHIQTDYGDELHGLTPWELFSEEDAREALEVAHRVVHMARQLVEAVQEDNDEA</sequence>
<dbReference type="OrthoDB" id="594980at2"/>
<evidence type="ECO:0000259" key="1">
    <source>
        <dbReference type="PROSITE" id="PS50910"/>
    </source>
</evidence>
<dbReference type="Proteomes" id="UP000076964">
    <property type="component" value="Unassembled WGS sequence"/>
</dbReference>
<dbReference type="Gene3D" id="1.20.120.330">
    <property type="entry name" value="Nucleotidyltransferases domain 2"/>
    <property type="match status" value="1"/>
</dbReference>
<dbReference type="RefSeq" id="WP_068540668.1">
    <property type="nucleotide sequence ID" value="NZ_LSFI01000003.1"/>
</dbReference>
<dbReference type="SUPFAM" id="SSF81593">
    <property type="entry name" value="Nucleotidyltransferase substrate binding subunit/domain"/>
    <property type="match status" value="1"/>
</dbReference>
<comment type="caution">
    <text evidence="2">The sequence shown here is derived from an EMBL/GenBank/DDBJ whole genome shotgun (WGS) entry which is preliminary data.</text>
</comment>
<dbReference type="InterPro" id="IPR007842">
    <property type="entry name" value="HEPN_dom"/>
</dbReference>
<feature type="domain" description="HEPN" evidence="1">
    <location>
        <begin position="9"/>
        <end position="128"/>
    </location>
</feature>
<accession>A0A177EBJ8</accession>
<dbReference type="STRING" id="1795632.TH606_00935"/>
<dbReference type="PROSITE" id="PS50910">
    <property type="entry name" value="HEPN"/>
    <property type="match status" value="1"/>
</dbReference>
<dbReference type="EMBL" id="LSFI01000003">
    <property type="protein sequence ID" value="OAG28552.1"/>
    <property type="molecule type" value="Genomic_DNA"/>
</dbReference>
<dbReference type="AlphaFoldDB" id="A0A177EBJ8"/>
<reference evidence="2 3" key="1">
    <citation type="submission" date="2016-02" db="EMBL/GenBank/DDBJ databases">
        <title>Draft genome sequence of Thermodesulfatator sp. S606.</title>
        <authorList>
            <person name="Lai Q."/>
            <person name="Cao J."/>
            <person name="Dupont S."/>
            <person name="Shao Z."/>
            <person name="Jebbar M."/>
            <person name="Alain K."/>
        </authorList>
    </citation>
    <scope>NUCLEOTIDE SEQUENCE [LARGE SCALE GENOMIC DNA]</scope>
    <source>
        <strain evidence="2 3">S606</strain>
    </source>
</reference>
<evidence type="ECO:0000313" key="3">
    <source>
        <dbReference type="Proteomes" id="UP000076964"/>
    </source>
</evidence>
<dbReference type="Pfam" id="PF05168">
    <property type="entry name" value="HEPN"/>
    <property type="match status" value="1"/>
</dbReference>
<keyword evidence="3" id="KW-1185">Reference proteome</keyword>
<gene>
    <name evidence="2" type="ORF">TH606_00935</name>
</gene>